<evidence type="ECO:0008006" key="4">
    <source>
        <dbReference type="Google" id="ProtNLM"/>
    </source>
</evidence>
<feature type="signal peptide" evidence="1">
    <location>
        <begin position="1"/>
        <end position="19"/>
    </location>
</feature>
<dbReference type="PANTHER" id="PTHR33710">
    <property type="entry name" value="BNAC02G09200D PROTEIN"/>
    <property type="match status" value="1"/>
</dbReference>
<reference evidence="2 3" key="1">
    <citation type="journal article" date="2023" name="Plant Biotechnol. J.">
        <title>Chromosome-level wild Hevea brasiliensis genome provides new tools for genomic-assisted breeding and valuable loci to elevate rubber yield.</title>
        <authorList>
            <person name="Cheng H."/>
            <person name="Song X."/>
            <person name="Hu Y."/>
            <person name="Wu T."/>
            <person name="Yang Q."/>
            <person name="An Z."/>
            <person name="Feng S."/>
            <person name="Deng Z."/>
            <person name="Wu W."/>
            <person name="Zeng X."/>
            <person name="Tu M."/>
            <person name="Wang X."/>
            <person name="Huang H."/>
        </authorList>
    </citation>
    <scope>NUCLEOTIDE SEQUENCE [LARGE SCALE GENOMIC DNA]</scope>
    <source>
        <strain evidence="2">MT/VB/25A 57/8</strain>
    </source>
</reference>
<dbReference type="EMBL" id="JARPOI010000008">
    <property type="protein sequence ID" value="KAJ9175286.1"/>
    <property type="molecule type" value="Genomic_DNA"/>
</dbReference>
<protein>
    <recommendedName>
        <fullName evidence="4">Reverse transcriptase zinc-binding domain-containing protein</fullName>
    </recommendedName>
</protein>
<dbReference type="InterPro" id="IPR036691">
    <property type="entry name" value="Endo/exonu/phosph_ase_sf"/>
</dbReference>
<evidence type="ECO:0000313" key="2">
    <source>
        <dbReference type="EMBL" id="KAJ9175286.1"/>
    </source>
</evidence>
<evidence type="ECO:0000256" key="1">
    <source>
        <dbReference type="SAM" id="SignalP"/>
    </source>
</evidence>
<comment type="caution">
    <text evidence="2">The sequence shown here is derived from an EMBL/GenBank/DDBJ whole genome shotgun (WGS) entry which is preliminary data.</text>
</comment>
<accession>A0ABQ9M514</accession>
<proteinExistence type="predicted"/>
<evidence type="ECO:0000313" key="3">
    <source>
        <dbReference type="Proteomes" id="UP001174677"/>
    </source>
</evidence>
<keyword evidence="3" id="KW-1185">Reference proteome</keyword>
<dbReference type="PANTHER" id="PTHR33710:SF77">
    <property type="entry name" value="DNASE I-LIKE SUPERFAMILY PROTEIN"/>
    <property type="match status" value="1"/>
</dbReference>
<keyword evidence="1" id="KW-0732">Signal</keyword>
<sequence length="156" mass="18418">MQWPGPLVILVLMILRVDIISHCQLVMTLYFVDQMGIVDLGFRGTSMKWNNRRNGTQNIQEWIDCCFSSPQWFLAFPNVVVQHLEDQRSNHRPLLLDLDPLVSGFTMFNLISKLKSCKHALRWILPFGSVKEYIQILRLWFSHFQALKKEVTFLFY</sequence>
<organism evidence="2 3">
    <name type="scientific">Hevea brasiliensis</name>
    <name type="common">Para rubber tree</name>
    <name type="synonym">Siphonia brasiliensis</name>
    <dbReference type="NCBI Taxonomy" id="3981"/>
    <lineage>
        <taxon>Eukaryota</taxon>
        <taxon>Viridiplantae</taxon>
        <taxon>Streptophyta</taxon>
        <taxon>Embryophyta</taxon>
        <taxon>Tracheophyta</taxon>
        <taxon>Spermatophyta</taxon>
        <taxon>Magnoliopsida</taxon>
        <taxon>eudicotyledons</taxon>
        <taxon>Gunneridae</taxon>
        <taxon>Pentapetalae</taxon>
        <taxon>rosids</taxon>
        <taxon>fabids</taxon>
        <taxon>Malpighiales</taxon>
        <taxon>Euphorbiaceae</taxon>
        <taxon>Crotonoideae</taxon>
        <taxon>Micrandreae</taxon>
        <taxon>Hevea</taxon>
    </lineage>
</organism>
<gene>
    <name evidence="2" type="ORF">P3X46_013856</name>
</gene>
<dbReference type="Proteomes" id="UP001174677">
    <property type="component" value="Chromosome 8"/>
</dbReference>
<name>A0ABQ9M514_HEVBR</name>
<dbReference type="SUPFAM" id="SSF56219">
    <property type="entry name" value="DNase I-like"/>
    <property type="match status" value="1"/>
</dbReference>
<feature type="chain" id="PRO_5045278747" description="Reverse transcriptase zinc-binding domain-containing protein" evidence="1">
    <location>
        <begin position="20"/>
        <end position="156"/>
    </location>
</feature>